<dbReference type="OrthoDB" id="5449792at2"/>
<reference evidence="1 2" key="1">
    <citation type="submission" date="2016-09" db="EMBL/GenBank/DDBJ databases">
        <title>Rhizobium sp. nov., a novel species isolated from the rice rhizosphere.</title>
        <authorList>
            <person name="Zhao J."/>
            <person name="Zhang X."/>
        </authorList>
    </citation>
    <scope>NUCLEOTIDE SEQUENCE [LARGE SCALE GENOMIC DNA]</scope>
    <source>
        <strain evidence="1 2">1.7048</strain>
    </source>
</reference>
<comment type="caution">
    <text evidence="1">The sequence shown here is derived from an EMBL/GenBank/DDBJ whole genome shotgun (WGS) entry which is preliminary data.</text>
</comment>
<dbReference type="Proteomes" id="UP000186364">
    <property type="component" value="Unassembled WGS sequence"/>
</dbReference>
<name>A0A1Q9ARL9_9HYPH</name>
<keyword evidence="2" id="KW-1185">Reference proteome</keyword>
<dbReference type="EMBL" id="MKIP01000058">
    <property type="protein sequence ID" value="OLP58050.1"/>
    <property type="molecule type" value="Genomic_DNA"/>
</dbReference>
<dbReference type="AlphaFoldDB" id="A0A1Q9ARL9"/>
<evidence type="ECO:0000313" key="1">
    <source>
        <dbReference type="EMBL" id="OLP58050.1"/>
    </source>
</evidence>
<protein>
    <submittedName>
        <fullName evidence="1">Uncharacterized protein</fullName>
    </submittedName>
</protein>
<proteinExistence type="predicted"/>
<accession>A0A1Q9ARL9</accession>
<evidence type="ECO:0000313" key="2">
    <source>
        <dbReference type="Proteomes" id="UP000186364"/>
    </source>
</evidence>
<gene>
    <name evidence="1" type="ORF">BJF93_05270</name>
</gene>
<sequence>MILEALNYAATAALTPAAFRPFIGGSIRLWARARRCARDWAPHEAQCHRAVEEMVATLKQRRTVVVLGSGLLRDVPVKTLSRAFDTVVLVDLVHLASVRAWLTLNGIRNAKLISRDLSGDQEGVNSAAEPLAFLRQVPTLDLVISANILSQMPIGRRRSFEARNLPVDEAALSGIIAAHLQGLSMLPCRRLLLTDTDYTVRNRQGQVLEHFDLLLGQPAPAASRSWAWTVAPFGEEGREIEIIHRAIAAEDPGTPARKE</sequence>
<organism evidence="1 2">
    <name type="scientific">Xaviernesmea oryzae</name>
    <dbReference type="NCBI Taxonomy" id="464029"/>
    <lineage>
        <taxon>Bacteria</taxon>
        <taxon>Pseudomonadati</taxon>
        <taxon>Pseudomonadota</taxon>
        <taxon>Alphaproteobacteria</taxon>
        <taxon>Hyphomicrobiales</taxon>
        <taxon>Rhizobiaceae</taxon>
        <taxon>Rhizobium/Agrobacterium group</taxon>
        <taxon>Xaviernesmea</taxon>
    </lineage>
</organism>
<dbReference type="RefSeq" id="WP_075629261.1">
    <property type="nucleotide sequence ID" value="NZ_FOAM01000013.1"/>
</dbReference>